<comment type="subcellular location">
    <subcellularLocation>
        <location evidence="1 9">Cytoplasm</location>
    </subcellularLocation>
</comment>
<dbReference type="AlphaFoldDB" id="A0A3P1SM45"/>
<keyword evidence="4 9" id="KW-0546">Nucleotide metabolism</keyword>
<dbReference type="PANTHER" id="PTHR43213:SF10">
    <property type="entry name" value="7-METHYL-GTP PYROPHOSPHATASE"/>
    <property type="match status" value="1"/>
</dbReference>
<evidence type="ECO:0000313" key="10">
    <source>
        <dbReference type="EMBL" id="RRC97984.1"/>
    </source>
</evidence>
<dbReference type="GO" id="GO:0047429">
    <property type="term" value="F:nucleoside triphosphate diphosphatase activity"/>
    <property type="evidence" value="ECO:0007669"/>
    <property type="project" value="InterPro"/>
</dbReference>
<evidence type="ECO:0000256" key="8">
    <source>
        <dbReference type="ARBA" id="ARBA00068163"/>
    </source>
</evidence>
<feature type="site" description="Important for substrate specificity" evidence="9">
    <location>
        <position position="70"/>
    </location>
</feature>
<gene>
    <name evidence="10" type="ORF">EHS89_15520</name>
</gene>
<dbReference type="NCBIfam" id="TIGR00172">
    <property type="entry name" value="maf"/>
    <property type="match status" value="1"/>
</dbReference>
<feature type="active site" description="Proton acceptor" evidence="9">
    <location>
        <position position="69"/>
    </location>
</feature>
<dbReference type="Gene3D" id="3.90.950.10">
    <property type="match status" value="1"/>
</dbReference>
<dbReference type="CDD" id="cd00555">
    <property type="entry name" value="Maf"/>
    <property type="match status" value="1"/>
</dbReference>
<evidence type="ECO:0000256" key="9">
    <source>
        <dbReference type="HAMAP-Rule" id="MF_00528"/>
    </source>
</evidence>
<evidence type="ECO:0000313" key="11">
    <source>
        <dbReference type="Proteomes" id="UP000267535"/>
    </source>
</evidence>
<evidence type="ECO:0000256" key="4">
    <source>
        <dbReference type="ARBA" id="ARBA00023080"/>
    </source>
</evidence>
<evidence type="ECO:0000256" key="1">
    <source>
        <dbReference type="ARBA" id="ARBA00004496"/>
    </source>
</evidence>
<dbReference type="OrthoDB" id="9813694at2"/>
<proteinExistence type="inferred from homology"/>
<reference evidence="10 11" key="1">
    <citation type="submission" date="2018-11" db="EMBL/GenBank/DDBJ databases">
        <title>The draft genome sequence of Amphritea balenae JAMM 1525T.</title>
        <authorList>
            <person name="Fang Z."/>
            <person name="Zhang Y."/>
            <person name="Han X."/>
        </authorList>
    </citation>
    <scope>NUCLEOTIDE SEQUENCE [LARGE SCALE GENOMIC DNA]</scope>
    <source>
        <strain evidence="10 11">JAMM 1525</strain>
    </source>
</reference>
<dbReference type="GO" id="GO:0009117">
    <property type="term" value="P:nucleotide metabolic process"/>
    <property type="evidence" value="ECO:0007669"/>
    <property type="project" value="UniProtKB-KW"/>
</dbReference>
<dbReference type="Pfam" id="PF02545">
    <property type="entry name" value="Maf"/>
    <property type="match status" value="1"/>
</dbReference>
<sequence length="192" mass="21163">MTQLVLASSSPFRKAILDKLNLPFETASPDIDETRHINESPQDYVARLSEEKARALQQQYPNALIIGSDQTAIINGETIGKPGNYDNAYKQLSDASGKTIVFLTGLTLFNSVTNISDTEVVPFQVHFRSLTPQMINNYLTAEQPYSCAGSFKSEGLGIALFEKLEGDDPNTLIGLPLIKLIRMLEKQGQTII</sequence>
<keyword evidence="3 9" id="KW-0378">Hydrolase</keyword>
<dbReference type="GO" id="GO:0005737">
    <property type="term" value="C:cytoplasm"/>
    <property type="evidence" value="ECO:0007669"/>
    <property type="project" value="UniProtKB-SubCell"/>
</dbReference>
<evidence type="ECO:0000256" key="7">
    <source>
        <dbReference type="ARBA" id="ARBA00060749"/>
    </source>
</evidence>
<evidence type="ECO:0000256" key="2">
    <source>
        <dbReference type="ARBA" id="ARBA00022490"/>
    </source>
</evidence>
<dbReference type="EMBL" id="RQXV01000009">
    <property type="protein sequence ID" value="RRC97984.1"/>
    <property type="molecule type" value="Genomic_DNA"/>
</dbReference>
<protein>
    <recommendedName>
        <fullName evidence="8 9">7-methyl-GTP pyrophosphatase</fullName>
        <shortName evidence="9">m(7)GTP pyrophosphatase</shortName>
        <ecNumber evidence="9">3.6.1.-</ecNumber>
    </recommendedName>
</protein>
<evidence type="ECO:0000256" key="5">
    <source>
        <dbReference type="ARBA" id="ARBA00050213"/>
    </source>
</evidence>
<evidence type="ECO:0000256" key="6">
    <source>
        <dbReference type="ARBA" id="ARBA00053369"/>
    </source>
</evidence>
<comment type="caution">
    <text evidence="9">Lacks conserved residue(s) required for the propagation of feature annotation.</text>
</comment>
<feature type="site" description="Important for substrate specificity" evidence="9">
    <location>
        <position position="12"/>
    </location>
</feature>
<evidence type="ECO:0000256" key="3">
    <source>
        <dbReference type="ARBA" id="ARBA00022801"/>
    </source>
</evidence>
<comment type="similarity">
    <text evidence="7 9">Belongs to the Maf family. YceF subfamily.</text>
</comment>
<dbReference type="SUPFAM" id="SSF52972">
    <property type="entry name" value="ITPase-like"/>
    <property type="match status" value="1"/>
</dbReference>
<comment type="catalytic activity">
    <reaction evidence="5 9">
        <text>N(7)-methyl-GTP + H2O = N(7)-methyl-GMP + diphosphate + H(+)</text>
        <dbReference type="Rhea" id="RHEA:58744"/>
        <dbReference type="ChEBI" id="CHEBI:15377"/>
        <dbReference type="ChEBI" id="CHEBI:15378"/>
        <dbReference type="ChEBI" id="CHEBI:33019"/>
        <dbReference type="ChEBI" id="CHEBI:58285"/>
        <dbReference type="ChEBI" id="CHEBI:87133"/>
    </reaction>
</comment>
<keyword evidence="2 9" id="KW-0963">Cytoplasm</keyword>
<comment type="cofactor">
    <cofactor evidence="9">
        <name>a divalent metal cation</name>
        <dbReference type="ChEBI" id="CHEBI:60240"/>
    </cofactor>
</comment>
<keyword evidence="11" id="KW-1185">Reference proteome</keyword>
<comment type="caution">
    <text evidence="10">The sequence shown here is derived from an EMBL/GenBank/DDBJ whole genome shotgun (WGS) entry which is preliminary data.</text>
</comment>
<name>A0A3P1SM45_9GAMM</name>
<dbReference type="Proteomes" id="UP000267535">
    <property type="component" value="Unassembled WGS sequence"/>
</dbReference>
<dbReference type="PANTHER" id="PTHR43213">
    <property type="entry name" value="BIFUNCTIONAL DTTP/UTP PYROPHOSPHATASE/METHYLTRANSFERASE PROTEIN-RELATED"/>
    <property type="match status" value="1"/>
</dbReference>
<accession>A0A3P1SM45</accession>
<dbReference type="InterPro" id="IPR003697">
    <property type="entry name" value="Maf-like"/>
</dbReference>
<dbReference type="RefSeq" id="WP_124927079.1">
    <property type="nucleotide sequence ID" value="NZ_BMOH01000008.1"/>
</dbReference>
<feature type="site" description="Important for substrate specificity" evidence="9">
    <location>
        <position position="154"/>
    </location>
</feature>
<comment type="function">
    <text evidence="6 9">Nucleoside triphosphate pyrophosphatase that hydrolyzes 7-methyl-GTP (m(7)GTP). May have a dual role in cell division arrest and in preventing the incorporation of modified nucleotides into cellular nucleic acids.</text>
</comment>
<dbReference type="EC" id="3.6.1.-" evidence="9"/>
<organism evidence="10 11">
    <name type="scientific">Amphritea balenae</name>
    <dbReference type="NCBI Taxonomy" id="452629"/>
    <lineage>
        <taxon>Bacteria</taxon>
        <taxon>Pseudomonadati</taxon>
        <taxon>Pseudomonadota</taxon>
        <taxon>Gammaproteobacteria</taxon>
        <taxon>Oceanospirillales</taxon>
        <taxon>Oceanospirillaceae</taxon>
        <taxon>Amphritea</taxon>
    </lineage>
</organism>
<dbReference type="HAMAP" id="MF_00528">
    <property type="entry name" value="Maf"/>
    <property type="match status" value="1"/>
</dbReference>
<dbReference type="InterPro" id="IPR029001">
    <property type="entry name" value="ITPase-like_fam"/>
</dbReference>
<dbReference type="PIRSF" id="PIRSF006305">
    <property type="entry name" value="Maf"/>
    <property type="match status" value="1"/>
</dbReference>
<dbReference type="FunFam" id="3.90.950.10:FF:000005">
    <property type="entry name" value="7-methyl-GTP pyrophosphatase"/>
    <property type="match status" value="1"/>
</dbReference>